<name>A0A839EIL9_9HYPH</name>
<organism evidence="2 3">
    <name type="scientific">Phyllobacterium myrsinacearum</name>
    <dbReference type="NCBI Taxonomy" id="28101"/>
    <lineage>
        <taxon>Bacteria</taxon>
        <taxon>Pseudomonadati</taxon>
        <taxon>Pseudomonadota</taxon>
        <taxon>Alphaproteobacteria</taxon>
        <taxon>Hyphomicrobiales</taxon>
        <taxon>Phyllobacteriaceae</taxon>
        <taxon>Phyllobacterium</taxon>
    </lineage>
</organism>
<feature type="domain" description="AB hydrolase-1" evidence="1">
    <location>
        <begin position="61"/>
        <end position="297"/>
    </location>
</feature>
<protein>
    <submittedName>
        <fullName evidence="2">Pimeloyl-ACP methyl ester carboxylesterase</fullName>
    </submittedName>
</protein>
<evidence type="ECO:0000259" key="1">
    <source>
        <dbReference type="Pfam" id="PF00561"/>
    </source>
</evidence>
<accession>A0A839EIL9</accession>
<dbReference type="AlphaFoldDB" id="A0A839EIL9"/>
<gene>
    <name evidence="2" type="ORF">FHW16_001870</name>
</gene>
<dbReference type="InterPro" id="IPR029058">
    <property type="entry name" value="AB_hydrolase_fold"/>
</dbReference>
<keyword evidence="3" id="KW-1185">Reference proteome</keyword>
<dbReference type="PANTHER" id="PTHR43689:SF8">
    <property type="entry name" value="ALPHA_BETA-HYDROLASES SUPERFAMILY PROTEIN"/>
    <property type="match status" value="1"/>
</dbReference>
<reference evidence="2 3" key="1">
    <citation type="submission" date="2020-07" db="EMBL/GenBank/DDBJ databases">
        <title>Genomic Encyclopedia of Type Strains, Phase IV (KMG-V): Genome sequencing to study the core and pangenomes of soil and plant-associated prokaryotes.</title>
        <authorList>
            <person name="Whitman W."/>
        </authorList>
    </citation>
    <scope>NUCLEOTIDE SEQUENCE [LARGE SCALE GENOMIC DNA]</scope>
    <source>
        <strain evidence="2 3">AN3</strain>
    </source>
</reference>
<dbReference type="EMBL" id="JACGXN010000001">
    <property type="protein sequence ID" value="MBA8878188.1"/>
    <property type="molecule type" value="Genomic_DNA"/>
</dbReference>
<dbReference type="SUPFAM" id="SSF53474">
    <property type="entry name" value="alpha/beta-Hydrolases"/>
    <property type="match status" value="1"/>
</dbReference>
<comment type="caution">
    <text evidence="2">The sequence shown here is derived from an EMBL/GenBank/DDBJ whole genome shotgun (WGS) entry which is preliminary data.</text>
</comment>
<dbReference type="Proteomes" id="UP000549052">
    <property type="component" value="Unassembled WGS sequence"/>
</dbReference>
<dbReference type="Gene3D" id="3.40.50.1820">
    <property type="entry name" value="alpha/beta hydrolase"/>
    <property type="match status" value="1"/>
</dbReference>
<dbReference type="InterPro" id="IPR000073">
    <property type="entry name" value="AB_hydrolase_1"/>
</dbReference>
<evidence type="ECO:0000313" key="2">
    <source>
        <dbReference type="EMBL" id="MBA8878188.1"/>
    </source>
</evidence>
<proteinExistence type="predicted"/>
<sequence length="347" mass="37135">MNLFLAFAAFAIICVLGLFGATRLGARAIERRNPPVGSFADVAGTRMHYIHVQAEPNADLPPIVFIHGASSNLKDLMRPLRPMLEGRADLLFIDRPGHGWSGRGNGNNENPAGQADTLAGLMDKLGTGPAIIVGHSYGGAVAATFAVNHPGKTKGLLFLSPATHPWPGGDVTWYYTLASMPLLGWLFTRTLALPGGLLSMDAGIAGVFAPNAVPQGYAQNAGIELVLRPETFRANSRDVAGLFAHVCRFAPRYPEIRVPTVIITGDHDDVVLAEIHSAGLERDIAGSELVWIRNMGHRPDYVATGLDVMAIEKIAGSDRDLQGAARLLEARIGNNSFGLAVYHRQPE</sequence>
<dbReference type="RefSeq" id="WP_182548753.1">
    <property type="nucleotide sequence ID" value="NZ_JACGXN010000001.1"/>
</dbReference>
<dbReference type="PRINTS" id="PR00111">
    <property type="entry name" value="ABHYDROLASE"/>
</dbReference>
<evidence type="ECO:0000313" key="3">
    <source>
        <dbReference type="Proteomes" id="UP000549052"/>
    </source>
</evidence>
<dbReference type="PANTHER" id="PTHR43689">
    <property type="entry name" value="HYDROLASE"/>
    <property type="match status" value="1"/>
</dbReference>
<dbReference type="Pfam" id="PF00561">
    <property type="entry name" value="Abhydrolase_1"/>
    <property type="match status" value="1"/>
</dbReference>